<keyword evidence="1" id="KW-0812">Transmembrane</keyword>
<evidence type="ECO:0000313" key="2">
    <source>
        <dbReference type="EMBL" id="OUK02220.1"/>
    </source>
</evidence>
<dbReference type="AlphaFoldDB" id="A0A252CAX6"/>
<name>A0A252CAX6_9LACT</name>
<sequence>MRISDIFYLFELFILMITASIYVLKYGVILFWWLSSPIRRFFQWIFYLPGWDEPWIKQTNN</sequence>
<keyword evidence="1" id="KW-1133">Transmembrane helix</keyword>
<protein>
    <submittedName>
        <fullName evidence="2">Uncharacterized protein</fullName>
    </submittedName>
</protein>
<evidence type="ECO:0000256" key="1">
    <source>
        <dbReference type="SAM" id="Phobius"/>
    </source>
</evidence>
<accession>A0A252CAX6</accession>
<evidence type="ECO:0000313" key="3">
    <source>
        <dbReference type="Proteomes" id="UP000194606"/>
    </source>
</evidence>
<reference evidence="2 3" key="1">
    <citation type="submission" date="2017-02" db="EMBL/GenBank/DDBJ databases">
        <authorList>
            <person name="Peterson S.W."/>
        </authorList>
    </citation>
    <scope>NUCLEOTIDE SEQUENCE [LARGE SCALE GENOMIC DNA]</scope>
    <source>
        <strain evidence="2">159469</strain>
    </source>
</reference>
<dbReference type="EMBL" id="MUIZ01000016">
    <property type="protein sequence ID" value="OUK02220.1"/>
    <property type="molecule type" value="Genomic_DNA"/>
</dbReference>
<dbReference type="RefSeq" id="WP_086583353.1">
    <property type="nucleotide sequence ID" value="NZ_MUIZ01000016.1"/>
</dbReference>
<keyword evidence="1" id="KW-0472">Membrane</keyword>
<comment type="caution">
    <text evidence="2">The sequence shown here is derived from an EMBL/GenBank/DDBJ whole genome shotgun (WGS) entry which is preliminary data.</text>
</comment>
<organism evidence="2 3">
    <name type="scientific">Lactococcus petauri</name>
    <dbReference type="NCBI Taxonomy" id="1940789"/>
    <lineage>
        <taxon>Bacteria</taxon>
        <taxon>Bacillati</taxon>
        <taxon>Bacillota</taxon>
        <taxon>Bacilli</taxon>
        <taxon>Lactobacillales</taxon>
        <taxon>Streptococcaceae</taxon>
        <taxon>Lactococcus</taxon>
    </lineage>
</organism>
<feature type="transmembrane region" description="Helical" evidence="1">
    <location>
        <begin position="6"/>
        <end position="34"/>
    </location>
</feature>
<dbReference type="Proteomes" id="UP000194606">
    <property type="component" value="Unassembled WGS sequence"/>
</dbReference>
<gene>
    <name evidence="2" type="ORF">BZZ03_11330</name>
</gene>
<proteinExistence type="predicted"/>